<name>A0A7J9BG56_GOSGO</name>
<dbReference type="SUPFAM" id="SSF53098">
    <property type="entry name" value="Ribonuclease H-like"/>
    <property type="match status" value="1"/>
</dbReference>
<dbReference type="AlphaFoldDB" id="A0A7J9BG56"/>
<evidence type="ECO:0000313" key="3">
    <source>
        <dbReference type="Proteomes" id="UP000593579"/>
    </source>
</evidence>
<dbReference type="InterPro" id="IPR002156">
    <property type="entry name" value="RNaseH_domain"/>
</dbReference>
<dbReference type="CDD" id="cd06222">
    <property type="entry name" value="RNase_H_like"/>
    <property type="match status" value="1"/>
</dbReference>
<keyword evidence="3" id="KW-1185">Reference proteome</keyword>
<feature type="domain" description="RNase H type-1" evidence="1">
    <location>
        <begin position="62"/>
        <end position="183"/>
    </location>
</feature>
<proteinExistence type="predicted"/>
<dbReference type="GO" id="GO:0003676">
    <property type="term" value="F:nucleic acid binding"/>
    <property type="evidence" value="ECO:0007669"/>
    <property type="project" value="InterPro"/>
</dbReference>
<dbReference type="InterPro" id="IPR044730">
    <property type="entry name" value="RNase_H-like_dom_plant"/>
</dbReference>
<dbReference type="InterPro" id="IPR052929">
    <property type="entry name" value="RNase_H-like_EbsB-rel"/>
</dbReference>
<reference evidence="2 3" key="1">
    <citation type="journal article" date="2019" name="Genome Biol. Evol.">
        <title>Insights into the evolution of the New World diploid cottons (Gossypium, subgenus Houzingenia) based on genome sequencing.</title>
        <authorList>
            <person name="Grover C.E."/>
            <person name="Arick M.A. 2nd"/>
            <person name="Thrash A."/>
            <person name="Conover J.L."/>
            <person name="Sanders W.S."/>
            <person name="Peterson D.G."/>
            <person name="Frelichowski J.E."/>
            <person name="Scheffler J.A."/>
            <person name="Scheffler B.E."/>
            <person name="Wendel J.F."/>
        </authorList>
    </citation>
    <scope>NUCLEOTIDE SEQUENCE [LARGE SCALE GENOMIC DNA]</scope>
    <source>
        <strain evidence="2">5</strain>
        <tissue evidence="2">Leaf</tissue>
    </source>
</reference>
<accession>A0A7J9BG56</accession>
<gene>
    <name evidence="2" type="ORF">Gogos_019020</name>
</gene>
<dbReference type="GO" id="GO:0004523">
    <property type="term" value="F:RNA-DNA hybrid ribonuclease activity"/>
    <property type="evidence" value="ECO:0007669"/>
    <property type="project" value="InterPro"/>
</dbReference>
<dbReference type="EMBL" id="JABEZY010000003">
    <property type="protein sequence ID" value="MBA0735145.1"/>
    <property type="molecule type" value="Genomic_DNA"/>
</dbReference>
<dbReference type="Pfam" id="PF13456">
    <property type="entry name" value="RVT_3"/>
    <property type="match status" value="1"/>
</dbReference>
<dbReference type="InterPro" id="IPR036397">
    <property type="entry name" value="RNaseH_sf"/>
</dbReference>
<comment type="caution">
    <text evidence="2">The sequence shown here is derived from an EMBL/GenBank/DDBJ whole genome shotgun (WGS) entry which is preliminary data.</text>
</comment>
<dbReference type="OrthoDB" id="994285at2759"/>
<dbReference type="Proteomes" id="UP000593579">
    <property type="component" value="Unassembled WGS sequence"/>
</dbReference>
<protein>
    <recommendedName>
        <fullName evidence="1">RNase H type-1 domain-containing protein</fullName>
    </recommendedName>
</protein>
<evidence type="ECO:0000313" key="2">
    <source>
        <dbReference type="EMBL" id="MBA0735145.1"/>
    </source>
</evidence>
<sequence>MGLLEKGVCWRVGLGDQIAVWTDAWIPGVVDHKVQTLANVQSIQLVSDLIDQLTNCWKEDVNFAVAFNQQRKESCSGLVIRNEEGQIIKAKVCQNKYVSNVFAAEALACVQAIQFGTESGFLRVKIEGDALSIIKKLQNEFEDRSKISAYILNTKRLTRNFVTCSFKHVLRTRNVVAHTLATEGLNEGASTYLCNGFSTAVLKVVEEDYRVRTGIGLNIEARVIFREMELNGDMGREIIKDARALVFWNPRFVEEHWK</sequence>
<dbReference type="PANTHER" id="PTHR47074">
    <property type="entry name" value="BNAC02G40300D PROTEIN"/>
    <property type="match status" value="1"/>
</dbReference>
<dbReference type="Gene3D" id="3.30.420.10">
    <property type="entry name" value="Ribonuclease H-like superfamily/Ribonuclease H"/>
    <property type="match status" value="1"/>
</dbReference>
<dbReference type="PANTHER" id="PTHR47074:SF61">
    <property type="entry name" value="RNASE H TYPE-1 DOMAIN-CONTAINING PROTEIN"/>
    <property type="match status" value="1"/>
</dbReference>
<organism evidence="2 3">
    <name type="scientific">Gossypium gossypioides</name>
    <name type="common">Mexican cotton</name>
    <name type="synonym">Selera gossypioides</name>
    <dbReference type="NCBI Taxonomy" id="34282"/>
    <lineage>
        <taxon>Eukaryota</taxon>
        <taxon>Viridiplantae</taxon>
        <taxon>Streptophyta</taxon>
        <taxon>Embryophyta</taxon>
        <taxon>Tracheophyta</taxon>
        <taxon>Spermatophyta</taxon>
        <taxon>Magnoliopsida</taxon>
        <taxon>eudicotyledons</taxon>
        <taxon>Gunneridae</taxon>
        <taxon>Pentapetalae</taxon>
        <taxon>rosids</taxon>
        <taxon>malvids</taxon>
        <taxon>Malvales</taxon>
        <taxon>Malvaceae</taxon>
        <taxon>Malvoideae</taxon>
        <taxon>Gossypium</taxon>
    </lineage>
</organism>
<evidence type="ECO:0000259" key="1">
    <source>
        <dbReference type="Pfam" id="PF13456"/>
    </source>
</evidence>
<dbReference type="InterPro" id="IPR012337">
    <property type="entry name" value="RNaseH-like_sf"/>
</dbReference>